<proteinExistence type="predicted"/>
<feature type="compositionally biased region" description="Basic residues" evidence="1">
    <location>
        <begin position="163"/>
        <end position="175"/>
    </location>
</feature>
<dbReference type="OrthoDB" id="5237337at2759"/>
<feature type="compositionally biased region" description="Basic and acidic residues" evidence="1">
    <location>
        <begin position="153"/>
        <end position="162"/>
    </location>
</feature>
<sequence length="286" mass="32366">MPRPRPPSPSPSPTPRSRPGPATPSGSAARATSHRSSRAASPSRPPSRSQSPSPSRPPSRPKGNSSSSSTSSSSSSRHNRSLSRHTSRHSSHRGPSQQEKKHSSRGKLIKDSAGLLLGIGVAVIVAHRLWPKEVPYGGKEKWDTKTAARVRRHDQGDCCRRERPPRRRERGRSRNRPCYESERPPPPEPVPEPPRWRSRSSRRDPRGRSLEPDPRRVYEDVVDTTRWATHAPDRQQVWTRDAREPSYVSQRCYYQRGGDAGHHLHRNDDIFVVERAVPRYGDRGYR</sequence>
<protein>
    <submittedName>
        <fullName evidence="2">Uncharacterized protein</fullName>
    </submittedName>
</protein>
<feature type="compositionally biased region" description="Basic and acidic residues" evidence="1">
    <location>
        <begin position="201"/>
        <end position="219"/>
    </location>
</feature>
<dbReference type="STRING" id="1081105.A0A162J8N3"/>
<keyword evidence="3" id="KW-1185">Reference proteome</keyword>
<name>A0A162J8N3_METRR</name>
<feature type="compositionally biased region" description="Low complexity" evidence="1">
    <location>
        <begin position="38"/>
        <end position="53"/>
    </location>
</feature>
<dbReference type="EMBL" id="AZHC01000017">
    <property type="protein sequence ID" value="OAA40988.1"/>
    <property type="molecule type" value="Genomic_DNA"/>
</dbReference>
<dbReference type="OMA" id="CYESERP"/>
<feature type="compositionally biased region" description="Basic residues" evidence="1">
    <location>
        <begin position="77"/>
        <end position="92"/>
    </location>
</feature>
<comment type="caution">
    <text evidence="2">The sequence shown here is derived from an EMBL/GenBank/DDBJ whole genome shotgun (WGS) entry which is preliminary data.</text>
</comment>
<feature type="compositionally biased region" description="Low complexity" evidence="1">
    <location>
        <begin position="61"/>
        <end position="76"/>
    </location>
</feature>
<accession>A0A162J8N3</accession>
<dbReference type="AlphaFoldDB" id="A0A162J8N3"/>
<reference evidence="2 3" key="1">
    <citation type="journal article" date="2016" name="Genome Biol. Evol.">
        <title>Divergent and convergent evolution of fungal pathogenicity.</title>
        <authorList>
            <person name="Shang Y."/>
            <person name="Xiao G."/>
            <person name="Zheng P."/>
            <person name="Cen K."/>
            <person name="Zhan S."/>
            <person name="Wang C."/>
        </authorList>
    </citation>
    <scope>NUCLEOTIDE SEQUENCE [LARGE SCALE GENOMIC DNA]</scope>
    <source>
        <strain evidence="2 3">RCEF 4871</strain>
    </source>
</reference>
<gene>
    <name evidence="2" type="ORF">NOR_05570</name>
</gene>
<evidence type="ECO:0000313" key="2">
    <source>
        <dbReference type="EMBL" id="OAA40988.1"/>
    </source>
</evidence>
<organism evidence="2 3">
    <name type="scientific">Metarhizium rileyi (strain RCEF 4871)</name>
    <name type="common">Nomuraea rileyi</name>
    <dbReference type="NCBI Taxonomy" id="1649241"/>
    <lineage>
        <taxon>Eukaryota</taxon>
        <taxon>Fungi</taxon>
        <taxon>Dikarya</taxon>
        <taxon>Ascomycota</taxon>
        <taxon>Pezizomycotina</taxon>
        <taxon>Sordariomycetes</taxon>
        <taxon>Hypocreomycetidae</taxon>
        <taxon>Hypocreales</taxon>
        <taxon>Clavicipitaceae</taxon>
        <taxon>Metarhizium</taxon>
    </lineage>
</organism>
<dbReference type="Proteomes" id="UP000243498">
    <property type="component" value="Unassembled WGS sequence"/>
</dbReference>
<feature type="region of interest" description="Disordered" evidence="1">
    <location>
        <begin position="129"/>
        <end position="220"/>
    </location>
</feature>
<evidence type="ECO:0000313" key="3">
    <source>
        <dbReference type="Proteomes" id="UP000243498"/>
    </source>
</evidence>
<feature type="region of interest" description="Disordered" evidence="1">
    <location>
        <begin position="1"/>
        <end position="108"/>
    </location>
</feature>
<evidence type="ECO:0000256" key="1">
    <source>
        <dbReference type="SAM" id="MobiDB-lite"/>
    </source>
</evidence>
<feature type="compositionally biased region" description="Pro residues" evidence="1">
    <location>
        <begin position="1"/>
        <end position="22"/>
    </location>
</feature>